<feature type="compositionally biased region" description="Polar residues" evidence="3">
    <location>
        <begin position="60"/>
        <end position="95"/>
    </location>
</feature>
<proteinExistence type="predicted"/>
<name>A0A7R9F4W5_9NEOP</name>
<evidence type="ECO:0000256" key="1">
    <source>
        <dbReference type="ARBA" id="ARBA00022614"/>
    </source>
</evidence>
<feature type="compositionally biased region" description="Polar residues" evidence="3">
    <location>
        <begin position="175"/>
        <end position="185"/>
    </location>
</feature>
<evidence type="ECO:0000313" key="4">
    <source>
        <dbReference type="EMBL" id="CAD7447057.1"/>
    </source>
</evidence>
<dbReference type="PROSITE" id="PS51450">
    <property type="entry name" value="LRR"/>
    <property type="match status" value="1"/>
</dbReference>
<dbReference type="GO" id="GO:0005737">
    <property type="term" value="C:cytoplasm"/>
    <property type="evidence" value="ECO:0007669"/>
    <property type="project" value="TreeGrafter"/>
</dbReference>
<dbReference type="PANTHER" id="PTHR48051:SF1">
    <property type="entry name" value="RAS SUPPRESSOR PROTEIN 1"/>
    <property type="match status" value="1"/>
</dbReference>
<keyword evidence="1" id="KW-0433">Leucine-rich repeat</keyword>
<dbReference type="InterPro" id="IPR032675">
    <property type="entry name" value="LRR_dom_sf"/>
</dbReference>
<dbReference type="PANTHER" id="PTHR48051">
    <property type="match status" value="1"/>
</dbReference>
<dbReference type="AlphaFoldDB" id="A0A7R9F4W5"/>
<reference evidence="4" key="1">
    <citation type="submission" date="2020-11" db="EMBL/GenBank/DDBJ databases">
        <authorList>
            <person name="Tran Van P."/>
        </authorList>
    </citation>
    <scope>NUCLEOTIDE SEQUENCE</scope>
</reference>
<organism evidence="4">
    <name type="scientific">Timema bartmani</name>
    <dbReference type="NCBI Taxonomy" id="61472"/>
    <lineage>
        <taxon>Eukaryota</taxon>
        <taxon>Metazoa</taxon>
        <taxon>Ecdysozoa</taxon>
        <taxon>Arthropoda</taxon>
        <taxon>Hexapoda</taxon>
        <taxon>Insecta</taxon>
        <taxon>Pterygota</taxon>
        <taxon>Neoptera</taxon>
        <taxon>Polyneoptera</taxon>
        <taxon>Phasmatodea</taxon>
        <taxon>Timematodea</taxon>
        <taxon>Timematoidea</taxon>
        <taxon>Timematidae</taxon>
        <taxon>Timema</taxon>
    </lineage>
</organism>
<feature type="region of interest" description="Disordered" evidence="3">
    <location>
        <begin position="36"/>
        <end position="238"/>
    </location>
</feature>
<dbReference type="Gene3D" id="3.80.10.10">
    <property type="entry name" value="Ribonuclease Inhibitor"/>
    <property type="match status" value="2"/>
</dbReference>
<dbReference type="InterPro" id="IPR003591">
    <property type="entry name" value="Leu-rich_rpt_typical-subtyp"/>
</dbReference>
<dbReference type="InterPro" id="IPR050216">
    <property type="entry name" value="LRR_domain-containing"/>
</dbReference>
<accession>A0A7R9F4W5</accession>
<keyword evidence="2" id="KW-0677">Repeat</keyword>
<gene>
    <name evidence="4" type="ORF">TBIB3V08_LOCUS9374</name>
</gene>
<dbReference type="SMART" id="SM00369">
    <property type="entry name" value="LRR_TYP"/>
    <property type="match status" value="4"/>
</dbReference>
<evidence type="ECO:0000256" key="3">
    <source>
        <dbReference type="SAM" id="MobiDB-lite"/>
    </source>
</evidence>
<sequence>MDLSMRGGGSVVRGVARIVVVAGRRDFASGQAGCATTSYHYNREPQNTPPKRSGADNREPQNTPPKWSGVDNTEPQNTPPKWSGVDNTEPQNTPPKRSCADNREPQNTPPKWSGADNTEPHNTPPKRSGADNTEHQNTPPKWSGVDNREPQNTPPKRSRVDNTEPHNTPPKRSGADNTEPQNTPPKRSRADNTEPHNTPPKWSGADNTEPHNTPPKRSRADNTEPHNTPPKWSEGLGKLKSESTLTLRPGNKPKWLGQLCNLTNLYLCGNMLCELPDEIGDLEHLTWLDVTNNHLKVLPTSLTKLAKLSGFIAPGNSFNCFPNEVCHLSSLEYLDLSNNSIRYLPDTICLCQHLEELCLDDNLILSLPRHIVYLPNLNWLSLKNNRLLYLPAVPFKCGTTLNLFYNSMLSYLPYHVISHVRYDDTLRSAKGNIDTSLLQNVALHVTATNKGRVKLIMPTTLQCVHQPSHDYISPLKELALRRVWVTSCAHQEFLPRALREDLHKGPVARCFKNDCQAPIFYCATVWTIKQQHIILAMFFCSHQCCQRSRASLLSFTEKIDWYLE</sequence>
<dbReference type="SMART" id="SM00364">
    <property type="entry name" value="LRR_BAC"/>
    <property type="match status" value="4"/>
</dbReference>
<feature type="compositionally biased region" description="Polar residues" evidence="3">
    <location>
        <begin position="36"/>
        <end position="50"/>
    </location>
</feature>
<dbReference type="Pfam" id="PF00560">
    <property type="entry name" value="LRR_1"/>
    <property type="match status" value="1"/>
</dbReference>
<dbReference type="InterPro" id="IPR001611">
    <property type="entry name" value="Leu-rich_rpt"/>
</dbReference>
<evidence type="ECO:0000256" key="2">
    <source>
        <dbReference type="ARBA" id="ARBA00022737"/>
    </source>
</evidence>
<dbReference type="SUPFAM" id="SSF52058">
    <property type="entry name" value="L domain-like"/>
    <property type="match status" value="1"/>
</dbReference>
<protein>
    <submittedName>
        <fullName evidence="4">Uncharacterized protein</fullName>
    </submittedName>
</protein>
<dbReference type="EMBL" id="OD568522">
    <property type="protein sequence ID" value="CAD7447057.1"/>
    <property type="molecule type" value="Genomic_DNA"/>
</dbReference>